<dbReference type="InParanoid" id="A0A1X7UGP5"/>
<dbReference type="AlphaFoldDB" id="A0A1X7UGP5"/>
<protein>
    <recommendedName>
        <fullName evidence="5">VWFA domain-containing protein</fullName>
    </recommendedName>
</protein>
<dbReference type="OrthoDB" id="10009339at2759"/>
<reference evidence="4" key="1">
    <citation type="journal article" date="2010" name="Nature">
        <title>The Amphimedon queenslandica genome and the evolution of animal complexity.</title>
        <authorList>
            <person name="Srivastava M."/>
            <person name="Simakov O."/>
            <person name="Chapman J."/>
            <person name="Fahey B."/>
            <person name="Gauthier M.E."/>
            <person name="Mitros T."/>
            <person name="Richards G.S."/>
            <person name="Conaco C."/>
            <person name="Dacre M."/>
            <person name="Hellsten U."/>
            <person name="Larroux C."/>
            <person name="Putnam N.H."/>
            <person name="Stanke M."/>
            <person name="Adamska M."/>
            <person name="Darling A."/>
            <person name="Degnan S.M."/>
            <person name="Oakley T.H."/>
            <person name="Plachetzki D.C."/>
            <person name="Zhai Y."/>
            <person name="Adamski M."/>
            <person name="Calcino A."/>
            <person name="Cummins S.F."/>
            <person name="Goodstein D.M."/>
            <person name="Harris C."/>
            <person name="Jackson D.J."/>
            <person name="Leys S.P."/>
            <person name="Shu S."/>
            <person name="Woodcroft B.J."/>
            <person name="Vervoort M."/>
            <person name="Kosik K.S."/>
            <person name="Manning G."/>
            <person name="Degnan B.M."/>
            <person name="Rokhsar D.S."/>
        </authorList>
    </citation>
    <scope>NUCLEOTIDE SEQUENCE [LARGE SCALE GENOMIC DNA]</scope>
</reference>
<keyword evidence="1" id="KW-0812">Transmembrane</keyword>
<dbReference type="GO" id="GO:0005891">
    <property type="term" value="C:voltage-gated calcium channel complex"/>
    <property type="evidence" value="ECO:0007669"/>
    <property type="project" value="TreeGrafter"/>
</dbReference>
<keyword evidence="1" id="KW-0472">Membrane</keyword>
<dbReference type="PANTHER" id="PTHR10166:SF66">
    <property type="entry name" value="VWFA AND CACHE DOMAIN-CONTAINING PROTEIN CG16868"/>
    <property type="match status" value="1"/>
</dbReference>
<dbReference type="PANTHER" id="PTHR10166">
    <property type="entry name" value="VOLTAGE-DEPENDENT CALCIUM CHANNEL SUBUNIT ALPHA-2/DELTA-RELATED"/>
    <property type="match status" value="1"/>
</dbReference>
<keyword evidence="4" id="KW-1185">Reference proteome</keyword>
<evidence type="ECO:0000313" key="4">
    <source>
        <dbReference type="Proteomes" id="UP000007879"/>
    </source>
</evidence>
<dbReference type="KEGG" id="aqu:100641897"/>
<dbReference type="InterPro" id="IPR051173">
    <property type="entry name" value="Ca_channel_alpha-2/delta"/>
</dbReference>
<name>A0A1X7UGP5_AMPQE</name>
<dbReference type="EnsemblMetazoa" id="XM_019998943.1">
    <property type="protein sequence ID" value="XP_019854502.1"/>
    <property type="gene ID" value="LOC100641897"/>
</dbReference>
<dbReference type="GO" id="GO:0005245">
    <property type="term" value="F:voltage-gated calcium channel activity"/>
    <property type="evidence" value="ECO:0007669"/>
    <property type="project" value="TreeGrafter"/>
</dbReference>
<evidence type="ECO:0000256" key="2">
    <source>
        <dbReference type="SAM" id="SignalP"/>
    </source>
</evidence>
<keyword evidence="1" id="KW-1133">Transmembrane helix</keyword>
<evidence type="ECO:0008006" key="5">
    <source>
        <dbReference type="Google" id="ProtNLM"/>
    </source>
</evidence>
<dbReference type="STRING" id="400682.A0A1X7UGP5"/>
<sequence>MASSFLYLLLLLLLSPSLSIAALPSEAQMTEAGNRLSEKFRQLRTNGLGVEYMKSQYSSVLVNYSTIEVDELSAIQSLLFLSNPRTQAQLMVRIINQASNADFDIVDNTTVIPPDCCSNSGDCCYKCVQTEGSNSVIEDLYVSLSPLNGADEVQVGFNDGSLLEFPRIAKTSSGANCSSLDPRLTTWYTRATNVSAGTRYIVLFLNLNGASNITILKEAALKVIGSLTEIDMISLVVVSTNRQRMCPSSFEPATESQKWILSRIINEELLDSRTRDYQEAFNKTWDLFNAVTGLERLIIITENDAYGFDGATFNNIPAAGFFTIVYANQLSSSANSLGLSPARNSVPLSEINNYLHFFTANADFSPTPPNLVATDFNSKGELCLSVSQIIADDTNNLVGVATVRSPWKRLFAGLEMDVLNNRPSSYYFVMKGDGKMMYHSRYPTTYVYDIDPTTIENNEAFPTILSAILNGENESLPFNNTLLYSNNNQSYFTRIVPSTYYCWQVLDDEVFVTHSQSTPLLNIFACLVLADEDQSVVNTFRVPDISGSYSQRSVPIYQDLLDSSTDSCTEYCQYTSRNSLTLQITTPLTPPNSSELRTFSEYIKGNSRSSSYANSGIAEAVSVHSRIERAWLRSTNNYESIIRRYLTTPTGIFLSYRGLQLSNEFDPKGLPSYISAITNDNVLSLTPAFTDPLFPELGTLLYSISESVRLSIGDRNPLFSVLSADVSMSSLLEDMDEAFGGRFCGVSNRECTVITSDGYFVLLPNTVTPPRHITEHTDYDGITLSMINNGVLVKTGCNNINDLGVNHDRFYYVNSSAISSNSCYITENGCRDYCISPISGTTGYFIVSKQKSTCLPTAFSFCRAGQTVCSFCDTFTNDLQCPCTCRTSACNNTAYDFPVCPMKMAPATYERADSFPVIPDDVMACPQTCMNQTNVTCNLLSCSWCTEQSSCLPLGTCCVTTDADCCNHSSIRSLPACLRDSCSPPSTPSSNTTASSTDASSLPIILGLTFGILAALIIVALLVTCFLWNVYCRVSDSDGTKSDFNFNNEPVKAINRRTLENENENGGGGSIPLEKL</sequence>
<evidence type="ECO:0000313" key="3">
    <source>
        <dbReference type="EnsemblMetazoa" id="Aqu2.1.26651_001"/>
    </source>
</evidence>
<feature type="chain" id="PRO_5010881443" description="VWFA domain-containing protein" evidence="2">
    <location>
        <begin position="22"/>
        <end position="1076"/>
    </location>
</feature>
<reference evidence="3" key="2">
    <citation type="submission" date="2017-05" db="UniProtKB">
        <authorList>
            <consortium name="EnsemblMetazoa"/>
        </authorList>
    </citation>
    <scope>IDENTIFICATION</scope>
</reference>
<feature type="transmembrane region" description="Helical" evidence="1">
    <location>
        <begin position="1004"/>
        <end position="1031"/>
    </location>
</feature>
<feature type="signal peptide" evidence="2">
    <location>
        <begin position="1"/>
        <end position="21"/>
    </location>
</feature>
<dbReference type="EnsemblMetazoa" id="Aqu2.1.26651_001">
    <property type="protein sequence ID" value="Aqu2.1.26651_001"/>
    <property type="gene ID" value="Aqu2.1.26651"/>
</dbReference>
<organism evidence="3">
    <name type="scientific">Amphimedon queenslandica</name>
    <name type="common">Sponge</name>
    <dbReference type="NCBI Taxonomy" id="400682"/>
    <lineage>
        <taxon>Eukaryota</taxon>
        <taxon>Metazoa</taxon>
        <taxon>Porifera</taxon>
        <taxon>Demospongiae</taxon>
        <taxon>Heteroscleromorpha</taxon>
        <taxon>Haplosclerida</taxon>
        <taxon>Niphatidae</taxon>
        <taxon>Amphimedon</taxon>
    </lineage>
</organism>
<accession>A0A1X7UGP5</accession>
<gene>
    <name evidence="3" type="primary">100641897</name>
</gene>
<evidence type="ECO:0000256" key="1">
    <source>
        <dbReference type="SAM" id="Phobius"/>
    </source>
</evidence>
<dbReference type="Proteomes" id="UP000007879">
    <property type="component" value="Unassembled WGS sequence"/>
</dbReference>
<proteinExistence type="predicted"/>
<keyword evidence="2" id="KW-0732">Signal</keyword>